<gene>
    <name evidence="1" type="ORF">OGH68_04865</name>
</gene>
<proteinExistence type="predicted"/>
<name>A0ABY6I537_STRPE</name>
<dbReference type="Pfam" id="PF19681">
    <property type="entry name" value="DUF6183"/>
    <property type="match status" value="1"/>
</dbReference>
<dbReference type="InterPro" id="IPR045756">
    <property type="entry name" value="DUF6183"/>
</dbReference>
<dbReference type="EMBL" id="CP107567">
    <property type="protein sequence ID" value="UYQ60865.1"/>
    <property type="molecule type" value="Genomic_DNA"/>
</dbReference>
<organism evidence="1 2">
    <name type="scientific">Streptomyces peucetius</name>
    <dbReference type="NCBI Taxonomy" id="1950"/>
    <lineage>
        <taxon>Bacteria</taxon>
        <taxon>Bacillati</taxon>
        <taxon>Actinomycetota</taxon>
        <taxon>Actinomycetes</taxon>
        <taxon>Kitasatosporales</taxon>
        <taxon>Streptomycetaceae</taxon>
        <taxon>Streptomyces</taxon>
    </lineage>
</organism>
<accession>A0ABY6I537</accession>
<evidence type="ECO:0000313" key="1">
    <source>
        <dbReference type="EMBL" id="UYQ60865.1"/>
    </source>
</evidence>
<sequence length="390" mass="41441">MTYDITHTVAGLSAAGSADVSALSEEIDRQVRAGRLDRAGALGEQLAAHAATGKDVQWQHEVLLQRLLQTVSAHPGPQSVRTLLRIPASLRSSGAERTAAERRLATLIAHGQRIEDVEQVVFAPGADSVHSLEFAACLLQEMVLTGAPVEQYAALRSFAGTLVAARHPLAGLPLSLLPAERGLRRPPHADASWTWTVPPTPSVTYDGPELHASPSSRSRTADLDLTEITGETAAVAMGAAVQHWRDSSNGLVATQEFWSPDPVAPEDLPAVIERLPLIPWPEGQPTDRLYASTSDEVLRVLLSAAVRSPAYGGGMYGAYGRLAAWRSLGALAGAPADAPIGRTAELVEQTHWFRLGTSSPWFQEVAWDLAVAAVRPGGQEIAVLAATDTD</sequence>
<dbReference type="Proteomes" id="UP001163878">
    <property type="component" value="Chromosome"/>
</dbReference>
<evidence type="ECO:0000313" key="2">
    <source>
        <dbReference type="Proteomes" id="UP001163878"/>
    </source>
</evidence>
<reference evidence="1" key="1">
    <citation type="submission" date="2022-10" db="EMBL/GenBank/DDBJ databases">
        <title>Cytochrome P450 Catalyzes Benzene Ring Formation in the Biosynthesis of Trialkyl-Substituted Aromatic Polyketides.</title>
        <authorList>
            <person name="Zhao E."/>
            <person name="Ge H."/>
        </authorList>
    </citation>
    <scope>NUCLEOTIDE SEQUENCE</scope>
    <source>
        <strain evidence="1">NA0869</strain>
    </source>
</reference>
<keyword evidence="2" id="KW-1185">Reference proteome</keyword>
<dbReference type="RefSeq" id="WP_264242071.1">
    <property type="nucleotide sequence ID" value="NZ_CP107567.1"/>
</dbReference>
<protein>
    <submittedName>
        <fullName evidence="1">DUF6183 family protein</fullName>
    </submittedName>
</protein>